<dbReference type="EMBL" id="AP017895">
    <property type="protein sequence ID" value="BAV86796.1"/>
    <property type="molecule type" value="Genomic_DNA"/>
</dbReference>
<keyword evidence="10" id="KW-1185">Reference proteome</keyword>
<evidence type="ECO:0000256" key="7">
    <source>
        <dbReference type="SAM" id="Phobius"/>
    </source>
</evidence>
<evidence type="ECO:0000259" key="8">
    <source>
        <dbReference type="Pfam" id="PF01694"/>
    </source>
</evidence>
<sequence length="108" mass="11517">MIGNWRYLLVYLTAILGGSAAVWVLEPHAVVVGASGGIFGLMGAYLTIMVALKERDNVRSVMVLIGVNVIYGFIMPGISWQAHLGGFIAGAIATLLCIAPQLMRSRGR</sequence>
<keyword evidence="5 7" id="KW-1133">Transmembrane helix</keyword>
<protein>
    <submittedName>
        <fullName evidence="9">Rhomboid family serine protease</fullName>
    </submittedName>
</protein>
<dbReference type="Pfam" id="PF01694">
    <property type="entry name" value="Rhomboid"/>
    <property type="match status" value="1"/>
</dbReference>
<name>A0A2Z5QWM8_9MICC</name>
<evidence type="ECO:0000256" key="1">
    <source>
        <dbReference type="ARBA" id="ARBA00004141"/>
    </source>
</evidence>
<evidence type="ECO:0000256" key="5">
    <source>
        <dbReference type="ARBA" id="ARBA00022989"/>
    </source>
</evidence>
<dbReference type="PANTHER" id="PTHR43731:SF14">
    <property type="entry name" value="PRESENILIN-ASSOCIATED RHOMBOID-LIKE PROTEIN, MITOCHONDRIAL"/>
    <property type="match status" value="1"/>
</dbReference>
<comment type="subcellular location">
    <subcellularLocation>
        <location evidence="1">Membrane</location>
        <topology evidence="1">Multi-pass membrane protein</topology>
    </subcellularLocation>
</comment>
<proteinExistence type="inferred from homology"/>
<dbReference type="PANTHER" id="PTHR43731">
    <property type="entry name" value="RHOMBOID PROTEASE"/>
    <property type="match status" value="1"/>
</dbReference>
<organism evidence="9 10">
    <name type="scientific">Rothia aeria</name>
    <dbReference type="NCBI Taxonomy" id="172042"/>
    <lineage>
        <taxon>Bacteria</taxon>
        <taxon>Bacillati</taxon>
        <taxon>Actinomycetota</taxon>
        <taxon>Actinomycetes</taxon>
        <taxon>Micrococcales</taxon>
        <taxon>Micrococcaceae</taxon>
        <taxon>Rothia</taxon>
    </lineage>
</organism>
<dbReference type="Proteomes" id="UP000250241">
    <property type="component" value="Chromosome"/>
</dbReference>
<dbReference type="GO" id="GO:0004252">
    <property type="term" value="F:serine-type endopeptidase activity"/>
    <property type="evidence" value="ECO:0007669"/>
    <property type="project" value="InterPro"/>
</dbReference>
<dbReference type="InterPro" id="IPR022764">
    <property type="entry name" value="Peptidase_S54_rhomboid_dom"/>
</dbReference>
<dbReference type="GO" id="GO:0006508">
    <property type="term" value="P:proteolysis"/>
    <property type="evidence" value="ECO:0007669"/>
    <property type="project" value="UniProtKB-KW"/>
</dbReference>
<feature type="transmembrane region" description="Helical" evidence="7">
    <location>
        <begin position="61"/>
        <end position="78"/>
    </location>
</feature>
<evidence type="ECO:0000256" key="2">
    <source>
        <dbReference type="ARBA" id="ARBA00009045"/>
    </source>
</evidence>
<evidence type="ECO:0000256" key="6">
    <source>
        <dbReference type="ARBA" id="ARBA00023136"/>
    </source>
</evidence>
<evidence type="ECO:0000256" key="3">
    <source>
        <dbReference type="ARBA" id="ARBA00022692"/>
    </source>
</evidence>
<dbReference type="GO" id="GO:0016020">
    <property type="term" value="C:membrane"/>
    <property type="evidence" value="ECO:0007669"/>
    <property type="project" value="UniProtKB-SubCell"/>
</dbReference>
<dbReference type="InterPro" id="IPR050925">
    <property type="entry name" value="Rhomboid_protease_S54"/>
</dbReference>
<reference evidence="9 10" key="1">
    <citation type="submission" date="2016-10" db="EMBL/GenBank/DDBJ databases">
        <title>Genome sequence of Rothia aeria strain JCM11412.</title>
        <authorList>
            <person name="Nambu T."/>
        </authorList>
    </citation>
    <scope>NUCLEOTIDE SEQUENCE [LARGE SCALE GENOMIC DNA]</scope>
    <source>
        <strain evidence="9 10">JCM 11412</strain>
    </source>
</reference>
<evidence type="ECO:0000313" key="9">
    <source>
        <dbReference type="EMBL" id="BAV86796.1"/>
    </source>
</evidence>
<comment type="similarity">
    <text evidence="2">Belongs to the peptidase S54 family.</text>
</comment>
<dbReference type="AlphaFoldDB" id="A0A2Z5QWM8"/>
<keyword evidence="6 7" id="KW-0472">Membrane</keyword>
<feature type="transmembrane region" description="Helical" evidence="7">
    <location>
        <begin position="84"/>
        <end position="103"/>
    </location>
</feature>
<dbReference type="SUPFAM" id="SSF144091">
    <property type="entry name" value="Rhomboid-like"/>
    <property type="match status" value="1"/>
</dbReference>
<feature type="transmembrane region" description="Helical" evidence="7">
    <location>
        <begin position="7"/>
        <end position="25"/>
    </location>
</feature>
<keyword evidence="3 7" id="KW-0812">Transmembrane</keyword>
<dbReference type="KEGG" id="raj:RA11412_0497"/>
<evidence type="ECO:0000256" key="4">
    <source>
        <dbReference type="ARBA" id="ARBA00022801"/>
    </source>
</evidence>
<feature type="domain" description="Peptidase S54 rhomboid" evidence="8">
    <location>
        <begin position="2"/>
        <end position="98"/>
    </location>
</feature>
<gene>
    <name evidence="9" type="ORF">RA11412_0497</name>
</gene>
<dbReference type="InterPro" id="IPR035952">
    <property type="entry name" value="Rhomboid-like_sf"/>
</dbReference>
<evidence type="ECO:0000313" key="10">
    <source>
        <dbReference type="Proteomes" id="UP000250241"/>
    </source>
</evidence>
<keyword evidence="4" id="KW-0378">Hydrolase</keyword>
<accession>A0A2Z5QWM8</accession>
<dbReference type="Gene3D" id="1.20.1540.10">
    <property type="entry name" value="Rhomboid-like"/>
    <property type="match status" value="1"/>
</dbReference>
<feature type="transmembrane region" description="Helical" evidence="7">
    <location>
        <begin position="31"/>
        <end position="52"/>
    </location>
</feature>
<keyword evidence="9" id="KW-0645">Protease</keyword>